<keyword evidence="2" id="KW-0805">Transcription regulation</keyword>
<accession>A0A0F9PI69</accession>
<dbReference type="InterPro" id="IPR000847">
    <property type="entry name" value="LysR_HTH_N"/>
</dbReference>
<evidence type="ECO:0000256" key="4">
    <source>
        <dbReference type="ARBA" id="ARBA00023163"/>
    </source>
</evidence>
<evidence type="ECO:0000256" key="2">
    <source>
        <dbReference type="ARBA" id="ARBA00023015"/>
    </source>
</evidence>
<keyword evidence="4" id="KW-0804">Transcription</keyword>
<gene>
    <name evidence="6" type="ORF">LCGC14_0823200</name>
</gene>
<comment type="caution">
    <text evidence="6">The sequence shown here is derived from an EMBL/GenBank/DDBJ whole genome shotgun (WGS) entry which is preliminary data.</text>
</comment>
<sequence length="309" mass="34700">MNTLDAMHTFLQVVQSGSFTRAAEKLESSGANVSRAVSALEKHLGTRLLHRTTRQIALTEAGKRYVIRCEEILSSVDEAEAEARHAQITPVGRLRIHVMPALANHYIVKAIAAYRQLYPMVSFEMTLANRIPDLIEEGFDVSIVMAHQLPDSSLISKPIGQTYSVLCASPDYLEQHGIPTEPKQLEQHECLSMQSTVLPLDYWELESDFDQHIVNLTHSPFTVNVGSTLREAIINSLGIGMIPLFSVHDDLHEGRLVRVLPDYRAKTFTVHALYPSKTYIDAKTTTWITFLSEYLPQRLAEDTTMLSVK</sequence>
<evidence type="ECO:0000256" key="1">
    <source>
        <dbReference type="ARBA" id="ARBA00009437"/>
    </source>
</evidence>
<proteinExistence type="inferred from homology"/>
<dbReference type="EMBL" id="LAZR01002323">
    <property type="protein sequence ID" value="KKN31525.1"/>
    <property type="molecule type" value="Genomic_DNA"/>
</dbReference>
<dbReference type="PANTHER" id="PTHR30537">
    <property type="entry name" value="HTH-TYPE TRANSCRIPTIONAL REGULATOR"/>
    <property type="match status" value="1"/>
</dbReference>
<dbReference type="GO" id="GO:0003677">
    <property type="term" value="F:DNA binding"/>
    <property type="evidence" value="ECO:0007669"/>
    <property type="project" value="UniProtKB-KW"/>
</dbReference>
<dbReference type="GO" id="GO:0003700">
    <property type="term" value="F:DNA-binding transcription factor activity"/>
    <property type="evidence" value="ECO:0007669"/>
    <property type="project" value="InterPro"/>
</dbReference>
<dbReference type="Gene3D" id="1.10.10.10">
    <property type="entry name" value="Winged helix-like DNA-binding domain superfamily/Winged helix DNA-binding domain"/>
    <property type="match status" value="1"/>
</dbReference>
<dbReference type="AlphaFoldDB" id="A0A0F9PI69"/>
<dbReference type="Gene3D" id="3.40.190.290">
    <property type="match status" value="1"/>
</dbReference>
<dbReference type="PANTHER" id="PTHR30537:SF5">
    <property type="entry name" value="HTH-TYPE TRANSCRIPTIONAL ACTIVATOR TTDR-RELATED"/>
    <property type="match status" value="1"/>
</dbReference>
<comment type="similarity">
    <text evidence="1">Belongs to the LysR transcriptional regulatory family.</text>
</comment>
<dbReference type="SUPFAM" id="SSF53850">
    <property type="entry name" value="Periplasmic binding protein-like II"/>
    <property type="match status" value="1"/>
</dbReference>
<dbReference type="CDD" id="cd08422">
    <property type="entry name" value="PBP2_CrgA_like"/>
    <property type="match status" value="1"/>
</dbReference>
<dbReference type="Pfam" id="PF03466">
    <property type="entry name" value="LysR_substrate"/>
    <property type="match status" value="1"/>
</dbReference>
<evidence type="ECO:0000256" key="3">
    <source>
        <dbReference type="ARBA" id="ARBA00023125"/>
    </source>
</evidence>
<dbReference type="SUPFAM" id="SSF46785">
    <property type="entry name" value="Winged helix' DNA-binding domain"/>
    <property type="match status" value="1"/>
</dbReference>
<feature type="domain" description="HTH lysR-type" evidence="5">
    <location>
        <begin position="1"/>
        <end position="59"/>
    </location>
</feature>
<reference evidence="6" key="1">
    <citation type="journal article" date="2015" name="Nature">
        <title>Complex archaea that bridge the gap between prokaryotes and eukaryotes.</title>
        <authorList>
            <person name="Spang A."/>
            <person name="Saw J.H."/>
            <person name="Jorgensen S.L."/>
            <person name="Zaremba-Niedzwiedzka K."/>
            <person name="Martijn J."/>
            <person name="Lind A.E."/>
            <person name="van Eijk R."/>
            <person name="Schleper C."/>
            <person name="Guy L."/>
            <person name="Ettema T.J."/>
        </authorList>
    </citation>
    <scope>NUCLEOTIDE SEQUENCE</scope>
</reference>
<organism evidence="6">
    <name type="scientific">marine sediment metagenome</name>
    <dbReference type="NCBI Taxonomy" id="412755"/>
    <lineage>
        <taxon>unclassified sequences</taxon>
        <taxon>metagenomes</taxon>
        <taxon>ecological metagenomes</taxon>
    </lineage>
</organism>
<evidence type="ECO:0000313" key="6">
    <source>
        <dbReference type="EMBL" id="KKN31525.1"/>
    </source>
</evidence>
<dbReference type="InterPro" id="IPR005119">
    <property type="entry name" value="LysR_subst-bd"/>
</dbReference>
<dbReference type="InterPro" id="IPR036388">
    <property type="entry name" value="WH-like_DNA-bd_sf"/>
</dbReference>
<dbReference type="Pfam" id="PF00126">
    <property type="entry name" value="HTH_1"/>
    <property type="match status" value="1"/>
</dbReference>
<dbReference type="FunFam" id="1.10.10.10:FF:000001">
    <property type="entry name" value="LysR family transcriptional regulator"/>
    <property type="match status" value="1"/>
</dbReference>
<dbReference type="InterPro" id="IPR036390">
    <property type="entry name" value="WH_DNA-bd_sf"/>
</dbReference>
<dbReference type="PROSITE" id="PS50931">
    <property type="entry name" value="HTH_LYSR"/>
    <property type="match status" value="1"/>
</dbReference>
<evidence type="ECO:0000259" key="5">
    <source>
        <dbReference type="PROSITE" id="PS50931"/>
    </source>
</evidence>
<dbReference type="InterPro" id="IPR058163">
    <property type="entry name" value="LysR-type_TF_proteobact-type"/>
</dbReference>
<keyword evidence="3" id="KW-0238">DNA-binding</keyword>
<protein>
    <recommendedName>
        <fullName evidence="5">HTH lysR-type domain-containing protein</fullName>
    </recommendedName>
</protein>
<name>A0A0F9PI69_9ZZZZ</name>